<evidence type="ECO:0000313" key="2">
    <source>
        <dbReference type="EMBL" id="RDJ25345.1"/>
    </source>
</evidence>
<proteinExistence type="predicted"/>
<feature type="region of interest" description="Disordered" evidence="1">
    <location>
        <begin position="1"/>
        <end position="37"/>
    </location>
</feature>
<evidence type="ECO:0000256" key="1">
    <source>
        <dbReference type="SAM" id="MobiDB-lite"/>
    </source>
</evidence>
<feature type="compositionally biased region" description="Basic residues" evidence="1">
    <location>
        <begin position="1"/>
        <end position="12"/>
    </location>
</feature>
<evidence type="ECO:0000313" key="3">
    <source>
        <dbReference type="Proteomes" id="UP000255207"/>
    </source>
</evidence>
<protein>
    <submittedName>
        <fullName evidence="2">Uncharacterized protein</fullName>
    </submittedName>
</protein>
<dbReference type="AlphaFoldDB" id="A0A370L6G3"/>
<dbReference type="EMBL" id="QQTP01000005">
    <property type="protein sequence ID" value="RDJ25345.1"/>
    <property type="molecule type" value="Genomic_DNA"/>
</dbReference>
<dbReference type="OrthoDB" id="9815292at2"/>
<dbReference type="Proteomes" id="UP000255207">
    <property type="component" value="Unassembled WGS sequence"/>
</dbReference>
<sequence>MARTSSRTRKPARFGDNGGPPLDGPPPHQPESGKGEIGRYYDWRTASRRAWKKPPSIALRRQERAEELGLTYEEYTLEILERGYFPQPEHVAAIIARRTERRKAGGIVGESLKGMRLKRSGS</sequence>
<dbReference type="RefSeq" id="WP_114829392.1">
    <property type="nucleotide sequence ID" value="NZ_QQTO01000021.1"/>
</dbReference>
<gene>
    <name evidence="2" type="ORF">DWE98_11445</name>
</gene>
<accession>A0A370L6G3</accession>
<organism evidence="2 3">
    <name type="scientific">Bosea caraganae</name>
    <dbReference type="NCBI Taxonomy" id="2763117"/>
    <lineage>
        <taxon>Bacteria</taxon>
        <taxon>Pseudomonadati</taxon>
        <taxon>Pseudomonadota</taxon>
        <taxon>Alphaproteobacteria</taxon>
        <taxon>Hyphomicrobiales</taxon>
        <taxon>Boseaceae</taxon>
        <taxon>Bosea</taxon>
    </lineage>
</organism>
<name>A0A370L6G3_9HYPH</name>
<reference evidence="3" key="1">
    <citation type="submission" date="2018-07" db="EMBL/GenBank/DDBJ databases">
        <authorList>
            <person name="Safronova V.I."/>
            <person name="Chirak E.R."/>
            <person name="Sazanova A.L."/>
        </authorList>
    </citation>
    <scope>NUCLEOTIDE SEQUENCE [LARGE SCALE GENOMIC DNA]</scope>
    <source>
        <strain evidence="3">RCAM04685</strain>
    </source>
</reference>
<keyword evidence="3" id="KW-1185">Reference proteome</keyword>
<comment type="caution">
    <text evidence="2">The sequence shown here is derived from an EMBL/GenBank/DDBJ whole genome shotgun (WGS) entry which is preliminary data.</text>
</comment>